<dbReference type="OrthoDB" id="6712860at2"/>
<evidence type="ECO:0000313" key="2">
    <source>
        <dbReference type="Proteomes" id="UP000240957"/>
    </source>
</evidence>
<protein>
    <submittedName>
        <fullName evidence="1">Uncharacterized protein</fullName>
    </submittedName>
</protein>
<name>A0A371YPY0_9GAMM</name>
<evidence type="ECO:0000313" key="1">
    <source>
        <dbReference type="EMBL" id="RFC83531.1"/>
    </source>
</evidence>
<proteinExistence type="predicted"/>
<accession>A0A371YPY0</accession>
<sequence length="69" mass="7943">MHHLIIDSVRKIQQLCPPQCSLADCLNLLRTQQIPFLNLGNLIICPDAHCLLIFHMKKLRCIDNYTKTA</sequence>
<dbReference type="AlphaFoldDB" id="A0A371YPY0"/>
<dbReference type="Proteomes" id="UP000240957">
    <property type="component" value="Unassembled WGS sequence"/>
</dbReference>
<gene>
    <name evidence="1" type="ORF">C9E89_011105</name>
</gene>
<reference evidence="1 2" key="1">
    <citation type="submission" date="2018-08" db="EMBL/GenBank/DDBJ databases">
        <title>The draft genome of Acinetobacter sichuanensis strain WCHAc060041.</title>
        <authorList>
            <person name="Qin J."/>
            <person name="Feng Y."/>
            <person name="Zong Z."/>
        </authorList>
    </citation>
    <scope>NUCLEOTIDE SEQUENCE [LARGE SCALE GENOMIC DNA]</scope>
    <source>
        <strain evidence="1 2">WCHAc060041</strain>
    </source>
</reference>
<dbReference type="EMBL" id="PYIX02000016">
    <property type="protein sequence ID" value="RFC83531.1"/>
    <property type="molecule type" value="Genomic_DNA"/>
</dbReference>
<organism evidence="1 2">
    <name type="scientific">Acinetobacter sichuanensis</name>
    <dbReference type="NCBI Taxonomy" id="2136183"/>
    <lineage>
        <taxon>Bacteria</taxon>
        <taxon>Pseudomonadati</taxon>
        <taxon>Pseudomonadota</taxon>
        <taxon>Gammaproteobacteria</taxon>
        <taxon>Moraxellales</taxon>
        <taxon>Moraxellaceae</taxon>
        <taxon>Acinetobacter</taxon>
    </lineage>
</organism>
<comment type="caution">
    <text evidence="1">The sequence shown here is derived from an EMBL/GenBank/DDBJ whole genome shotgun (WGS) entry which is preliminary data.</text>
</comment>